<accession>A0A291DCK7</accession>
<name>A0A291DCK7_9MICC</name>
<protein>
    <submittedName>
        <fullName evidence="2">Uncharacterized protein</fullName>
    </submittedName>
</protein>
<dbReference type="AlphaFoldDB" id="A0A291DCK7"/>
<evidence type="ECO:0000256" key="1">
    <source>
        <dbReference type="SAM" id="MobiDB-lite"/>
    </source>
</evidence>
<organism evidence="2 3">
    <name type="scientific">Rothia mucilaginosa</name>
    <dbReference type="NCBI Taxonomy" id="43675"/>
    <lineage>
        <taxon>Bacteria</taxon>
        <taxon>Bacillati</taxon>
        <taxon>Actinomycetota</taxon>
        <taxon>Actinomycetes</taxon>
        <taxon>Micrococcales</taxon>
        <taxon>Micrococcaceae</taxon>
        <taxon>Rothia</taxon>
    </lineage>
</organism>
<feature type="compositionally biased region" description="Basic residues" evidence="1">
    <location>
        <begin position="10"/>
        <end position="21"/>
    </location>
</feature>
<evidence type="ECO:0000313" key="2">
    <source>
        <dbReference type="EMBL" id="ATF62144.1"/>
    </source>
</evidence>
<gene>
    <name evidence="2" type="ORF">CO690_00060</name>
</gene>
<dbReference type="EMBL" id="CP023509">
    <property type="protein sequence ID" value="ATF62144.1"/>
    <property type="molecule type" value="Genomic_DNA"/>
</dbReference>
<geneLocation type="plasmid" evidence="2">
    <name>unnamed</name>
</geneLocation>
<feature type="region of interest" description="Disordered" evidence="1">
    <location>
        <begin position="1"/>
        <end position="27"/>
    </location>
</feature>
<sequence length="109" mass="12293">MAQAINAKAQQRRGGTRRAGSRRAEDFVAKSEKHDIDAAAQTRAMDTTARAIARRKGIKYTIYTIRGTEQQKFLVDRAAEIEGVSVQKIYSEIFDILEERYGAEVPLDF</sequence>
<keyword evidence="2" id="KW-0614">Plasmid</keyword>
<dbReference type="RefSeq" id="WP_096740537.1">
    <property type="nucleotide sequence ID" value="NZ_CP023509.1"/>
</dbReference>
<dbReference type="Proteomes" id="UP000218628">
    <property type="component" value="Plasmid unnamed"/>
</dbReference>
<evidence type="ECO:0000313" key="3">
    <source>
        <dbReference type="Proteomes" id="UP000218628"/>
    </source>
</evidence>
<proteinExistence type="predicted"/>
<reference evidence="3" key="1">
    <citation type="submission" date="2017-09" db="EMBL/GenBank/DDBJ databases">
        <title>FDA dAtabase for Regulatory Grade micrObial Sequences (FDA-ARGOS): Supporting development and validation of Infectious Disease Dx tests.</title>
        <authorList>
            <person name="Minogue T."/>
            <person name="Wolcott M."/>
            <person name="Wasieloski L."/>
            <person name="Aguilar W."/>
            <person name="Moore D."/>
            <person name="Tallon L."/>
            <person name="Sadzewicz L."/>
            <person name="Ott S."/>
            <person name="Zhao X."/>
            <person name="Nagaraj S."/>
            <person name="Vavikolanu K."/>
            <person name="Aluvathingal J."/>
            <person name="Nadendla S."/>
            <person name="Sichtig H."/>
        </authorList>
    </citation>
    <scope>NUCLEOTIDE SEQUENCE [LARGE SCALE GENOMIC DNA]</scope>
    <source>
        <strain evidence="3">FDAARGOS_369</strain>
        <plasmid evidence="3">Plasmid unnamed</plasmid>
    </source>
</reference>